<dbReference type="InterPro" id="IPR044053">
    <property type="entry name" value="AsaB-like"/>
</dbReference>
<dbReference type="GeneID" id="18815201"/>
<comment type="similarity">
    <text evidence="1">Belongs to the asaB hydroxylase/desaturase family.</text>
</comment>
<dbReference type="KEGG" id="sla:SERLADRAFT_439503"/>
<organism>
    <name type="scientific">Serpula lacrymans var. lacrymans (strain S7.9)</name>
    <name type="common">Dry rot fungus</name>
    <dbReference type="NCBI Taxonomy" id="578457"/>
    <lineage>
        <taxon>Eukaryota</taxon>
        <taxon>Fungi</taxon>
        <taxon>Dikarya</taxon>
        <taxon>Basidiomycota</taxon>
        <taxon>Agaricomycotina</taxon>
        <taxon>Agaricomycetes</taxon>
        <taxon>Agaricomycetidae</taxon>
        <taxon>Boletales</taxon>
        <taxon>Coniophorineae</taxon>
        <taxon>Serpulaceae</taxon>
        <taxon>Serpula</taxon>
    </lineage>
</organism>
<dbReference type="OrthoDB" id="412788at2759"/>
<dbReference type="AlphaFoldDB" id="F8P0P2"/>
<evidence type="ECO:0000256" key="1">
    <source>
        <dbReference type="ARBA" id="ARBA00023604"/>
    </source>
</evidence>
<dbReference type="NCBIfam" id="NF041278">
    <property type="entry name" value="CmcJ_NvfI_EfuI"/>
    <property type="match status" value="1"/>
</dbReference>
<dbReference type="PANTHER" id="PTHR34598">
    <property type="entry name" value="BLL6449 PROTEIN"/>
    <property type="match status" value="1"/>
</dbReference>
<dbReference type="Proteomes" id="UP000008064">
    <property type="component" value="Unassembled WGS sequence"/>
</dbReference>
<dbReference type="EMBL" id="GL945436">
    <property type="protein sequence ID" value="EGO22726.1"/>
    <property type="molecule type" value="Genomic_DNA"/>
</dbReference>
<proteinExistence type="inferred from homology"/>
<dbReference type="GO" id="GO:0016491">
    <property type="term" value="F:oxidoreductase activity"/>
    <property type="evidence" value="ECO:0007669"/>
    <property type="project" value="InterPro"/>
</dbReference>
<dbReference type="RefSeq" id="XP_007319966.1">
    <property type="nucleotide sequence ID" value="XM_007319904.1"/>
</dbReference>
<dbReference type="HOGENOM" id="CLU_042688_1_1_1"/>
<sequence length="251" mass="28572">MSSTTSAHLKYFLPPSDGRRVYTNINADPVTGKADRSWVEDDHEAQIENVRGSEDDYTLDNSGFQFYRRPAKHTSASSAVIFDHTIRRHRPGEADDSPQRRQPVSLVHVDHTTASSIARVHRHLPPTDAPALLRRRFQIINLWRPISHAALGWPLALCDYRSVAKKDLIPVALIYPDREGEILGIRYNPNHKWKYLRGMEPDELVLIKCFDSVQDGSVAVMTPHTGFQDPTTPEDAPLRESIELRVLVFYD</sequence>
<reference evidence="2" key="1">
    <citation type="submission" date="2011-04" db="EMBL/GenBank/DDBJ databases">
        <title>Evolution of plant cell wall degrading machinery underlies the functional diversity of forest fungi.</title>
        <authorList>
            <consortium name="US DOE Joint Genome Institute (JGI-PGF)"/>
            <person name="Eastwood D.C."/>
            <person name="Floudas D."/>
            <person name="Binder M."/>
            <person name="Majcherczyk A."/>
            <person name="Schneider P."/>
            <person name="Aerts A."/>
            <person name="Asiegbu F.O."/>
            <person name="Baker S.E."/>
            <person name="Barry K."/>
            <person name="Bendiksby M."/>
            <person name="Blumentritt M."/>
            <person name="Coutinho P.M."/>
            <person name="Cullen D."/>
            <person name="Cullen D."/>
            <person name="Gathman A."/>
            <person name="Goodell B."/>
            <person name="Henrissat B."/>
            <person name="Ihrmark K."/>
            <person name="Kauserud H."/>
            <person name="Kohler A."/>
            <person name="LaButti K."/>
            <person name="Lapidus A."/>
            <person name="Lavin J.L."/>
            <person name="Lee Y.-H."/>
            <person name="Lindquist E."/>
            <person name="Lilly W."/>
            <person name="Lucas S."/>
            <person name="Morin E."/>
            <person name="Murat C."/>
            <person name="Oguiza J.A."/>
            <person name="Park J."/>
            <person name="Pisabarro A.G."/>
            <person name="Riley R."/>
            <person name="Rosling A."/>
            <person name="Salamov A."/>
            <person name="Schmidt O."/>
            <person name="Schmutz J."/>
            <person name="Skrede I."/>
            <person name="Stenlid J."/>
            <person name="Wiebenga A."/>
            <person name="Xie X."/>
            <person name="Kues U."/>
            <person name="Hibbett D.S."/>
            <person name="Hoffmeister D."/>
            <person name="Hogberg N."/>
            <person name="Martin F."/>
            <person name="Grigoriev I.V."/>
            <person name="Watkinson S.C."/>
        </authorList>
    </citation>
    <scope>NUCLEOTIDE SEQUENCE</scope>
    <source>
        <strain evidence="2">S7.9</strain>
    </source>
</reference>
<name>F8P0P2_SERL9</name>
<evidence type="ECO:0000313" key="2">
    <source>
        <dbReference type="EMBL" id="EGO22726.1"/>
    </source>
</evidence>
<protein>
    <submittedName>
        <fullName evidence="2">Uncharacterized protein</fullName>
    </submittedName>
</protein>
<accession>F8P0P2</accession>
<dbReference type="PANTHER" id="PTHR34598:SF3">
    <property type="entry name" value="OXIDOREDUCTASE AN1597"/>
    <property type="match status" value="1"/>
</dbReference>
<gene>
    <name evidence="2" type="ORF">SERLADRAFT_439503</name>
</gene>